<organism evidence="1 2">
    <name type="scientific">Vineibacter terrae</name>
    <dbReference type="NCBI Taxonomy" id="2586908"/>
    <lineage>
        <taxon>Bacteria</taxon>
        <taxon>Pseudomonadati</taxon>
        <taxon>Pseudomonadota</taxon>
        <taxon>Alphaproteobacteria</taxon>
        <taxon>Hyphomicrobiales</taxon>
        <taxon>Vineibacter</taxon>
    </lineage>
</organism>
<accession>A0A5C8PTA0</accession>
<keyword evidence="2" id="KW-1185">Reference proteome</keyword>
<dbReference type="Pfam" id="PF01019">
    <property type="entry name" value="G_glu_transpept"/>
    <property type="match status" value="1"/>
</dbReference>
<dbReference type="EMBL" id="VDUZ01000005">
    <property type="protein sequence ID" value="TXL79613.1"/>
    <property type="molecule type" value="Genomic_DNA"/>
</dbReference>
<dbReference type="Proteomes" id="UP000321638">
    <property type="component" value="Unassembled WGS sequence"/>
</dbReference>
<dbReference type="PANTHER" id="PTHR43881">
    <property type="entry name" value="GAMMA-GLUTAMYLTRANSPEPTIDASE (AFU_ORTHOLOGUE AFUA_4G13580)"/>
    <property type="match status" value="1"/>
</dbReference>
<sequence length="527" mass="55114">MTILPTDIAAHRPVVMGDGGMVVAGHPRAAEAGAALLRSGGNTMDAAIAAAATLAIAIPFMNGLGGDAIALHAGADGDVTAINGSGATARAASVAALRAQGLAALPQRGPLAVSVPGVVAAWGEALERFGTRPWAEVLEPAIALAEHGVPLDASAIAFFNGAEYAELVRDFPALGAAFGAPGRRRLGERLKQPQAARTLRLLARHGWRAFYAGDLAREWLDDARGQGVLLDGDDLAAHATLFAPALSTAWRGRQVHVAPPNSQGLALLAMLGLAEAQPAPPPADGSDPLIDPLAHLARKTAAFAMRDAWCADPRRVALPADLLAPERLRLLPLDARPTMSRAGGGDTSTLVVVDGAGRAVSWVQSLFESFGSGVVCPRHGLVLHNRAMLESLDDDPVRGLRGGTRPFHTLCPALVTDDAGVALAIATPGDHGQPQSLFQVMRRHYEQGLDIQAAIEWPRLRHDEGREVMLEARCPPAWDAALAASGWTVRRVDGWSRLMGGVNAVVRRDGLLMGGADPRRSCYAIAV</sequence>
<comment type="caution">
    <text evidence="1">The sequence shown here is derived from an EMBL/GenBank/DDBJ whole genome shotgun (WGS) entry which is preliminary data.</text>
</comment>
<evidence type="ECO:0000313" key="1">
    <source>
        <dbReference type="EMBL" id="TXL79613.1"/>
    </source>
</evidence>
<dbReference type="SUPFAM" id="SSF56235">
    <property type="entry name" value="N-terminal nucleophile aminohydrolases (Ntn hydrolases)"/>
    <property type="match status" value="1"/>
</dbReference>
<evidence type="ECO:0000313" key="2">
    <source>
        <dbReference type="Proteomes" id="UP000321638"/>
    </source>
</evidence>
<name>A0A5C8PTA0_9HYPH</name>
<reference evidence="1 2" key="1">
    <citation type="submission" date="2019-06" db="EMBL/GenBank/DDBJ databases">
        <title>New taxonomy in bacterial strain CC-CFT640, isolated from vineyard.</title>
        <authorList>
            <person name="Lin S.-Y."/>
            <person name="Tsai C.-F."/>
            <person name="Young C.-C."/>
        </authorList>
    </citation>
    <scope>NUCLEOTIDE SEQUENCE [LARGE SCALE GENOMIC DNA]</scope>
    <source>
        <strain evidence="1 2">CC-CFT640</strain>
    </source>
</reference>
<dbReference type="InterPro" id="IPR052896">
    <property type="entry name" value="GGT-like_enzyme"/>
</dbReference>
<dbReference type="PRINTS" id="PR01210">
    <property type="entry name" value="GGTRANSPTASE"/>
</dbReference>
<proteinExistence type="predicted"/>
<dbReference type="RefSeq" id="WP_147846122.1">
    <property type="nucleotide sequence ID" value="NZ_VDUZ01000005.1"/>
</dbReference>
<dbReference type="InterPro" id="IPR029055">
    <property type="entry name" value="Ntn_hydrolases_N"/>
</dbReference>
<dbReference type="AlphaFoldDB" id="A0A5C8PTA0"/>
<protein>
    <recommendedName>
        <fullName evidence="3">Gamma-glutamyltransferase</fullName>
    </recommendedName>
</protein>
<dbReference type="OrthoDB" id="9781342at2"/>
<dbReference type="PANTHER" id="PTHR43881:SF1">
    <property type="entry name" value="GAMMA-GLUTAMYLTRANSPEPTIDASE (AFU_ORTHOLOGUE AFUA_4G13580)"/>
    <property type="match status" value="1"/>
</dbReference>
<dbReference type="Gene3D" id="3.60.20.40">
    <property type="match status" value="1"/>
</dbReference>
<dbReference type="Gene3D" id="1.10.246.230">
    <property type="match status" value="1"/>
</dbReference>
<dbReference type="InterPro" id="IPR043137">
    <property type="entry name" value="GGT_ssub_C"/>
</dbReference>
<gene>
    <name evidence="1" type="ORF">FHP25_06685</name>
</gene>
<evidence type="ECO:0008006" key="3">
    <source>
        <dbReference type="Google" id="ProtNLM"/>
    </source>
</evidence>